<gene>
    <name evidence="2" type="ORF">R1T40_08120</name>
</gene>
<keyword evidence="1" id="KW-0812">Transmembrane</keyword>
<keyword evidence="1" id="KW-1133">Transmembrane helix</keyword>
<evidence type="ECO:0008006" key="4">
    <source>
        <dbReference type="Google" id="ProtNLM"/>
    </source>
</evidence>
<dbReference type="Gene3D" id="3.90.226.10">
    <property type="entry name" value="2-enoyl-CoA Hydratase, Chain A, domain 1"/>
    <property type="match status" value="1"/>
</dbReference>
<dbReference type="SUPFAM" id="SSF52096">
    <property type="entry name" value="ClpP/crotonase"/>
    <property type="match status" value="1"/>
</dbReference>
<dbReference type="InterPro" id="IPR029045">
    <property type="entry name" value="ClpP/crotonase-like_dom_sf"/>
</dbReference>
<keyword evidence="3" id="KW-1185">Reference proteome</keyword>
<sequence length="284" mass="31520">MRRALLSSPRSFGWTFWLMLAMPRALVIAMLWGLTHLADMPLTLASAVIASDALVLIWQITRYHHSADAHIRDTGAMVASWGGYFACFLALLASATLWWDLVLIATRPPVEETFDQQMRREREQLYVLEVASDGIELRFEGEITYGLKARLTGLLVAHPNLRRMSLTSPGGHVFEARGTAQVISAAGLDTYVEGDCTSACTLLFAAGQRRSLAPDARLGFHGYGFATVVHLPGYDIEAAQDKDRAFFLSHGIAPMFVARMYDTPAQDMWFPDLSVLRAAGWLRD</sequence>
<dbReference type="Proteomes" id="UP001302666">
    <property type="component" value="Chromosome"/>
</dbReference>
<proteinExistence type="predicted"/>
<protein>
    <recommendedName>
        <fullName evidence="4">Transmembrane protein</fullName>
    </recommendedName>
</protein>
<reference evidence="2 3" key="1">
    <citation type="submission" date="2023-10" db="EMBL/GenBank/DDBJ databases">
        <title>Eight complete genome sequences of bacteria isolated from laboratory stock of Giant Kelp gametophytes.</title>
        <authorList>
            <person name="Tolentino B."/>
            <person name="Nuzhdin S."/>
        </authorList>
    </citation>
    <scope>NUCLEOTIDE SEQUENCE [LARGE SCALE GENOMIC DNA]</scope>
    <source>
        <strain evidence="2 3">LC.270.F.C4</strain>
    </source>
</reference>
<evidence type="ECO:0000313" key="3">
    <source>
        <dbReference type="Proteomes" id="UP001302666"/>
    </source>
</evidence>
<feature type="transmembrane region" description="Helical" evidence="1">
    <location>
        <begin position="81"/>
        <end position="99"/>
    </location>
</feature>
<feature type="transmembrane region" description="Helical" evidence="1">
    <location>
        <begin position="12"/>
        <end position="34"/>
    </location>
</feature>
<dbReference type="EMBL" id="CP136704">
    <property type="protein sequence ID" value="WOI34680.1"/>
    <property type="molecule type" value="Genomic_DNA"/>
</dbReference>
<name>A0ABZ0HKI1_TRISK</name>
<evidence type="ECO:0000256" key="1">
    <source>
        <dbReference type="SAM" id="Phobius"/>
    </source>
</evidence>
<accession>A0ABZ0HKI1</accession>
<keyword evidence="1" id="KW-0472">Membrane</keyword>
<evidence type="ECO:0000313" key="2">
    <source>
        <dbReference type="EMBL" id="WOI34680.1"/>
    </source>
</evidence>
<organism evidence="2 3">
    <name type="scientific">Tritonibacter scottomollicae</name>
    <name type="common">Epibacterium scottomollicae</name>
    <dbReference type="NCBI Taxonomy" id="483013"/>
    <lineage>
        <taxon>Bacteria</taxon>
        <taxon>Pseudomonadati</taxon>
        <taxon>Pseudomonadota</taxon>
        <taxon>Alphaproteobacteria</taxon>
        <taxon>Rhodobacterales</taxon>
        <taxon>Paracoccaceae</taxon>
        <taxon>Tritonibacter</taxon>
    </lineage>
</organism>
<feature type="transmembrane region" description="Helical" evidence="1">
    <location>
        <begin position="40"/>
        <end position="60"/>
    </location>
</feature>